<comment type="subcellular location">
    <subcellularLocation>
        <location evidence="1">Membrane</location>
        <topology evidence="1">Single-pass type I membrane protein</topology>
    </subcellularLocation>
</comment>
<dbReference type="SUPFAM" id="SSF48726">
    <property type="entry name" value="Immunoglobulin"/>
    <property type="match status" value="1"/>
</dbReference>
<reference evidence="6" key="1">
    <citation type="journal article" date="2023" name="Mol. Biol. Evol.">
        <title>Third-Generation Sequencing Reveals the Adaptive Role of the Epigenome in Three Deep-Sea Polychaetes.</title>
        <authorList>
            <person name="Perez M."/>
            <person name="Aroh O."/>
            <person name="Sun Y."/>
            <person name="Lan Y."/>
            <person name="Juniper S.K."/>
            <person name="Young C.R."/>
            <person name="Angers B."/>
            <person name="Qian P.Y."/>
        </authorList>
    </citation>
    <scope>NUCLEOTIDE SEQUENCE</scope>
    <source>
        <strain evidence="6">P08H-3</strain>
    </source>
</reference>
<evidence type="ECO:0000256" key="3">
    <source>
        <dbReference type="ARBA" id="ARBA00023157"/>
    </source>
</evidence>
<keyword evidence="3" id="KW-1015">Disulfide bond</keyword>
<proteinExistence type="predicted"/>
<comment type="caution">
    <text evidence="6">The sequence shown here is derived from an EMBL/GenBank/DDBJ whole genome shotgun (WGS) entry which is preliminary data.</text>
</comment>
<evidence type="ECO:0000313" key="6">
    <source>
        <dbReference type="EMBL" id="KAK2141679.1"/>
    </source>
</evidence>
<feature type="non-terminal residue" evidence="6">
    <location>
        <position position="1"/>
    </location>
</feature>
<sequence>WKKIQHGDISEINILGNIKEPFDSTGRFIVTYEPLPPQYIMGLSIKNLTIVDSANYTCEVRGPKSTELGIVKYIIYVKDPVEDVYVDQDNCSLTIQKTSLSEVIFIEDQPTTIRCIARGGSPPPELRVYLGADDYTKYFRYDVISTISGSVGFRTIHRTSALTSNDILVSSKDDGKRLNCVARVFGLNKVVSSSSLVVNYPPQIKCKHYFANVGDRNVRLLCDVTAKPELTSWLWVLDKNSTTISEGEVVDGFWTVVT</sequence>
<dbReference type="EMBL" id="JAODUP010001058">
    <property type="protein sequence ID" value="KAK2141679.1"/>
    <property type="molecule type" value="Genomic_DNA"/>
</dbReference>
<dbReference type="PANTHER" id="PTHR11640">
    <property type="entry name" value="NEPHRIN"/>
    <property type="match status" value="1"/>
</dbReference>
<dbReference type="InterPro" id="IPR051275">
    <property type="entry name" value="Cell_adhesion_signaling"/>
</dbReference>
<evidence type="ECO:0000256" key="2">
    <source>
        <dbReference type="ARBA" id="ARBA00023136"/>
    </source>
</evidence>
<dbReference type="Proteomes" id="UP001208570">
    <property type="component" value="Unassembled WGS sequence"/>
</dbReference>
<keyword evidence="2" id="KW-0472">Membrane</keyword>
<feature type="non-terminal residue" evidence="6">
    <location>
        <position position="258"/>
    </location>
</feature>
<organism evidence="6 7">
    <name type="scientific">Paralvinella palmiformis</name>
    <dbReference type="NCBI Taxonomy" id="53620"/>
    <lineage>
        <taxon>Eukaryota</taxon>
        <taxon>Metazoa</taxon>
        <taxon>Spiralia</taxon>
        <taxon>Lophotrochozoa</taxon>
        <taxon>Annelida</taxon>
        <taxon>Polychaeta</taxon>
        <taxon>Sedentaria</taxon>
        <taxon>Canalipalpata</taxon>
        <taxon>Terebellida</taxon>
        <taxon>Terebelliformia</taxon>
        <taxon>Alvinellidae</taxon>
        <taxon>Paralvinella</taxon>
    </lineage>
</organism>
<evidence type="ECO:0000313" key="7">
    <source>
        <dbReference type="Proteomes" id="UP001208570"/>
    </source>
</evidence>
<dbReference type="Gene3D" id="2.60.40.10">
    <property type="entry name" value="Immunoglobulins"/>
    <property type="match status" value="1"/>
</dbReference>
<evidence type="ECO:0000256" key="5">
    <source>
        <dbReference type="ARBA" id="ARBA00023319"/>
    </source>
</evidence>
<keyword evidence="4" id="KW-0325">Glycoprotein</keyword>
<dbReference type="AlphaFoldDB" id="A0AAD9IVY8"/>
<keyword evidence="7" id="KW-1185">Reference proteome</keyword>
<accession>A0AAD9IVY8</accession>
<dbReference type="InterPro" id="IPR013783">
    <property type="entry name" value="Ig-like_fold"/>
</dbReference>
<dbReference type="GO" id="GO:0016020">
    <property type="term" value="C:membrane"/>
    <property type="evidence" value="ECO:0007669"/>
    <property type="project" value="UniProtKB-SubCell"/>
</dbReference>
<protein>
    <submittedName>
        <fullName evidence="6">Uncharacterized protein</fullName>
    </submittedName>
</protein>
<dbReference type="InterPro" id="IPR036179">
    <property type="entry name" value="Ig-like_dom_sf"/>
</dbReference>
<evidence type="ECO:0000256" key="1">
    <source>
        <dbReference type="ARBA" id="ARBA00004479"/>
    </source>
</evidence>
<evidence type="ECO:0000256" key="4">
    <source>
        <dbReference type="ARBA" id="ARBA00023180"/>
    </source>
</evidence>
<gene>
    <name evidence="6" type="ORF">LSH36_1058g01001</name>
</gene>
<keyword evidence="5" id="KW-0393">Immunoglobulin domain</keyword>
<name>A0AAD9IVY8_9ANNE</name>